<evidence type="ECO:0000256" key="2">
    <source>
        <dbReference type="ARBA" id="ARBA00022679"/>
    </source>
</evidence>
<evidence type="ECO:0000313" key="4">
    <source>
        <dbReference type="EMBL" id="SVC27861.1"/>
    </source>
</evidence>
<dbReference type="GO" id="GO:0005829">
    <property type="term" value="C:cytosol"/>
    <property type="evidence" value="ECO:0007669"/>
    <property type="project" value="TreeGrafter"/>
</dbReference>
<dbReference type="GO" id="GO:0000162">
    <property type="term" value="P:L-tryptophan biosynthetic process"/>
    <property type="evidence" value="ECO:0007669"/>
    <property type="project" value="InterPro"/>
</dbReference>
<dbReference type="GO" id="GO:0004048">
    <property type="term" value="F:anthranilate phosphoribosyltransferase activity"/>
    <property type="evidence" value="ECO:0007669"/>
    <property type="project" value="InterPro"/>
</dbReference>
<dbReference type="InterPro" id="IPR005940">
    <property type="entry name" value="Anthranilate_Pribosyl_Tfrase"/>
</dbReference>
<dbReference type="SUPFAM" id="SSF52418">
    <property type="entry name" value="Nucleoside phosphorylase/phosphoribosyltransferase catalytic domain"/>
    <property type="match status" value="1"/>
</dbReference>
<protein>
    <recommendedName>
        <fullName evidence="3">Glycosyl transferase family 3 domain-containing protein</fullName>
    </recommendedName>
</protein>
<reference evidence="4" key="1">
    <citation type="submission" date="2018-05" db="EMBL/GenBank/DDBJ databases">
        <authorList>
            <person name="Lanie J.A."/>
            <person name="Ng W.-L."/>
            <person name="Kazmierczak K.M."/>
            <person name="Andrzejewski T.M."/>
            <person name="Davidsen T.M."/>
            <person name="Wayne K.J."/>
            <person name="Tettelin H."/>
            <person name="Glass J.I."/>
            <person name="Rusch D."/>
            <person name="Podicherti R."/>
            <person name="Tsui H.-C.T."/>
            <person name="Winkler M.E."/>
        </authorList>
    </citation>
    <scope>NUCLEOTIDE SEQUENCE</scope>
</reference>
<dbReference type="Pfam" id="PF00591">
    <property type="entry name" value="Glycos_transf_3"/>
    <property type="match status" value="1"/>
</dbReference>
<dbReference type="NCBIfam" id="TIGR01245">
    <property type="entry name" value="trpD"/>
    <property type="match status" value="1"/>
</dbReference>
<organism evidence="4">
    <name type="scientific">marine metagenome</name>
    <dbReference type="NCBI Taxonomy" id="408172"/>
    <lineage>
        <taxon>unclassified sequences</taxon>
        <taxon>metagenomes</taxon>
        <taxon>ecological metagenomes</taxon>
    </lineage>
</organism>
<feature type="domain" description="Glycosyl transferase family 3" evidence="3">
    <location>
        <begin position="18"/>
        <end position="269"/>
    </location>
</feature>
<keyword evidence="1" id="KW-0328">Glycosyltransferase</keyword>
<dbReference type="EMBL" id="UINC01082779">
    <property type="protein sequence ID" value="SVC27861.1"/>
    <property type="molecule type" value="Genomic_DNA"/>
</dbReference>
<accession>A0A382KYY0</accession>
<dbReference type="PANTHER" id="PTHR43285:SF2">
    <property type="entry name" value="ANTHRANILATE PHOSPHORIBOSYLTRANSFERASE"/>
    <property type="match status" value="1"/>
</dbReference>
<keyword evidence="2" id="KW-0808">Transferase</keyword>
<dbReference type="PANTHER" id="PTHR43285">
    <property type="entry name" value="ANTHRANILATE PHOSPHORIBOSYLTRANSFERASE"/>
    <property type="match status" value="1"/>
</dbReference>
<name>A0A382KYY0_9ZZZZ</name>
<dbReference type="InterPro" id="IPR000312">
    <property type="entry name" value="Glycosyl_Trfase_fam3"/>
</dbReference>
<dbReference type="Gene3D" id="1.20.970.10">
    <property type="entry name" value="Transferase, Pyrimidine Nucleoside Phosphorylase, Chain C"/>
    <property type="match status" value="1"/>
</dbReference>
<evidence type="ECO:0000256" key="1">
    <source>
        <dbReference type="ARBA" id="ARBA00022676"/>
    </source>
</evidence>
<dbReference type="Gene3D" id="3.40.1030.10">
    <property type="entry name" value="Nucleoside phosphorylase/phosphoribosyltransferase catalytic domain"/>
    <property type="match status" value="1"/>
</dbReference>
<sequence length="279" mass="28545">MVRAMLSAAEPLNLPEGTIDIVGTGGSSARQEAALNVSTMACFVAAGGGATVCKHGNRRASSTSGAFDLLDALGLPIDQEPSEVADQVAQHGLGFAFARTFHPAMRFAGPVRAGIGIPTVFNVLGPLSHPGRVRNQVIGAADPALADRMIRVLQANGSVRSWVVTGHGGLDEIATTGPTRILELEDGHISEWELDPMNLGLRLVEPAELAGGGPDENAAIARAVFGGEDRGPRRDIVVLNAAAGLVVAGVVDRIAEGFEVAGAAIDDGGVSRVLEAIGG</sequence>
<gene>
    <name evidence="4" type="ORF">METZ01_LOCUS280715</name>
</gene>
<dbReference type="AlphaFoldDB" id="A0A382KYY0"/>
<evidence type="ECO:0000259" key="3">
    <source>
        <dbReference type="Pfam" id="PF00591"/>
    </source>
</evidence>
<dbReference type="InterPro" id="IPR035902">
    <property type="entry name" value="Nuc_phospho_transferase"/>
</dbReference>
<proteinExistence type="predicted"/>